<dbReference type="RefSeq" id="WP_244291780.1">
    <property type="nucleotide sequence ID" value="NZ_FNHI01000001.1"/>
</dbReference>
<protein>
    <submittedName>
        <fullName evidence="3">Uncharacterized protein</fullName>
    </submittedName>
</protein>
<name>A0A1G9N0X3_9ACTN</name>
<organism evidence="3 4">
    <name type="scientific">Streptomyces wuyuanensis</name>
    <dbReference type="NCBI Taxonomy" id="1196353"/>
    <lineage>
        <taxon>Bacteria</taxon>
        <taxon>Bacillati</taxon>
        <taxon>Actinomycetota</taxon>
        <taxon>Actinomycetes</taxon>
        <taxon>Kitasatosporales</taxon>
        <taxon>Streptomycetaceae</taxon>
        <taxon>Streptomyces</taxon>
    </lineage>
</organism>
<feature type="compositionally biased region" description="Gly residues" evidence="1">
    <location>
        <begin position="83"/>
        <end position="94"/>
    </location>
</feature>
<keyword evidence="2" id="KW-0732">Signal</keyword>
<keyword evidence="4" id="KW-1185">Reference proteome</keyword>
<reference evidence="4" key="1">
    <citation type="submission" date="2016-10" db="EMBL/GenBank/DDBJ databases">
        <authorList>
            <person name="Varghese N."/>
            <person name="Submissions S."/>
        </authorList>
    </citation>
    <scope>NUCLEOTIDE SEQUENCE [LARGE SCALE GENOMIC DNA]</scope>
    <source>
        <strain evidence="4">CGMCC 4.7042</strain>
    </source>
</reference>
<evidence type="ECO:0000313" key="4">
    <source>
        <dbReference type="Proteomes" id="UP000199063"/>
    </source>
</evidence>
<gene>
    <name evidence="3" type="ORF">SAMN05444921_101405</name>
</gene>
<proteinExistence type="predicted"/>
<dbReference type="GeneID" id="40827739"/>
<dbReference type="EMBL" id="FNHI01000001">
    <property type="protein sequence ID" value="SDL80004.1"/>
    <property type="molecule type" value="Genomic_DNA"/>
</dbReference>
<sequence>MISRVSAGILLICAVLLHVVTPLCTTPDPPRAEAAVVSTENRNPHTAVVVVRADGAGLHHDEYDPRNHPSRLTPLGTQAPAGPGYGNTGHGGGAPDETTDPPPGTSAGTARHSSSPGAAPAPTLSTLQSFRC</sequence>
<feature type="region of interest" description="Disordered" evidence="1">
    <location>
        <begin position="53"/>
        <end position="132"/>
    </location>
</feature>
<evidence type="ECO:0000256" key="1">
    <source>
        <dbReference type="SAM" id="MobiDB-lite"/>
    </source>
</evidence>
<feature type="chain" id="PRO_5039652301" evidence="2">
    <location>
        <begin position="26"/>
        <end position="132"/>
    </location>
</feature>
<dbReference type="AlphaFoldDB" id="A0A1G9N0X3"/>
<dbReference type="Proteomes" id="UP000199063">
    <property type="component" value="Unassembled WGS sequence"/>
</dbReference>
<accession>A0A1G9N0X3</accession>
<evidence type="ECO:0000313" key="3">
    <source>
        <dbReference type="EMBL" id="SDL80004.1"/>
    </source>
</evidence>
<feature type="compositionally biased region" description="Basic and acidic residues" evidence="1">
    <location>
        <begin position="57"/>
        <end position="67"/>
    </location>
</feature>
<feature type="signal peptide" evidence="2">
    <location>
        <begin position="1"/>
        <end position="25"/>
    </location>
</feature>
<feature type="compositionally biased region" description="Polar residues" evidence="1">
    <location>
        <begin position="106"/>
        <end position="116"/>
    </location>
</feature>
<evidence type="ECO:0000256" key="2">
    <source>
        <dbReference type="SAM" id="SignalP"/>
    </source>
</evidence>
<feature type="compositionally biased region" description="Polar residues" evidence="1">
    <location>
        <begin position="123"/>
        <end position="132"/>
    </location>
</feature>